<keyword evidence="4 9" id="KW-0489">Methyltransferase</keyword>
<dbReference type="UniPathway" id="UPA00148"/>
<dbReference type="Gene3D" id="3.40.1010.10">
    <property type="entry name" value="Cobalt-precorrin-4 Transmethylase, Domain 1"/>
    <property type="match status" value="1"/>
</dbReference>
<comment type="similarity">
    <text evidence="2 7">Belongs to the precorrin methyltransferase family.</text>
</comment>
<dbReference type="InterPro" id="IPR000878">
    <property type="entry name" value="4pyrrol_Mease"/>
</dbReference>
<dbReference type="PANTHER" id="PTHR43467">
    <property type="entry name" value="COBALT-PRECORRIN-2 C(20)-METHYLTRANSFERASE"/>
    <property type="match status" value="1"/>
</dbReference>
<feature type="domain" description="Tetrapyrrole methylase" evidence="8">
    <location>
        <begin position="3"/>
        <end position="199"/>
    </location>
</feature>
<comment type="pathway">
    <text evidence="1">Cofactor biosynthesis; adenosylcobalamin biosynthesis.</text>
</comment>
<dbReference type="RefSeq" id="WP_071060939.1">
    <property type="nucleotide sequence ID" value="NZ_MKIE01000001.1"/>
</dbReference>
<dbReference type="InterPro" id="IPR035996">
    <property type="entry name" value="4pyrrol_Methylase_sf"/>
</dbReference>
<dbReference type="InterPro" id="IPR006364">
    <property type="entry name" value="CobI/CbiL/CobIJ_dom"/>
</dbReference>
<dbReference type="STRING" id="39480.EUAN_03130"/>
<evidence type="ECO:0000256" key="4">
    <source>
        <dbReference type="ARBA" id="ARBA00022603"/>
    </source>
</evidence>
<evidence type="ECO:0000256" key="3">
    <source>
        <dbReference type="ARBA" id="ARBA00022573"/>
    </source>
</evidence>
<comment type="caution">
    <text evidence="9">The sequence shown here is derived from an EMBL/GenBank/DDBJ whole genome shotgun (WGS) entry which is preliminary data.</text>
</comment>
<evidence type="ECO:0000256" key="2">
    <source>
        <dbReference type="ARBA" id="ARBA00005879"/>
    </source>
</evidence>
<dbReference type="NCBIfam" id="TIGR01467">
    <property type="entry name" value="cobI_cbiL"/>
    <property type="match status" value="1"/>
</dbReference>
<dbReference type="GO" id="GO:0030788">
    <property type="term" value="F:precorrin-2 C20-methyltransferase activity"/>
    <property type="evidence" value="ECO:0007669"/>
    <property type="project" value="InterPro"/>
</dbReference>
<dbReference type="GO" id="GO:0009236">
    <property type="term" value="P:cobalamin biosynthetic process"/>
    <property type="evidence" value="ECO:0007669"/>
    <property type="project" value="UniProtKB-UniRule"/>
</dbReference>
<dbReference type="InterPro" id="IPR014777">
    <property type="entry name" value="4pyrrole_Mease_sub1"/>
</dbReference>
<protein>
    <submittedName>
        <fullName evidence="9">Cobalt-precorrin-2 C(20)-methyltransferase</fullName>
        <ecNumber evidence="9">2.1.1.151</ecNumber>
    </submittedName>
</protein>
<dbReference type="GO" id="GO:0043781">
    <property type="term" value="F:cobalt-factor II C20-methyltransferase activity"/>
    <property type="evidence" value="ECO:0007669"/>
    <property type="project" value="UniProtKB-EC"/>
</dbReference>
<evidence type="ECO:0000256" key="7">
    <source>
        <dbReference type="PIRNR" id="PIRNR036427"/>
    </source>
</evidence>
<keyword evidence="3" id="KW-0169">Cobalamin biosynthesis</keyword>
<dbReference type="PANTHER" id="PTHR43467:SF2">
    <property type="entry name" value="COBALT-PRECORRIN-2 C(20)-METHYLTRANSFERASE"/>
    <property type="match status" value="1"/>
</dbReference>
<keyword evidence="10" id="KW-1185">Reference proteome</keyword>
<proteinExistence type="inferred from homology"/>
<organism evidence="9 10">
    <name type="scientific">Andreesenia angusta</name>
    <dbReference type="NCBI Taxonomy" id="39480"/>
    <lineage>
        <taxon>Bacteria</taxon>
        <taxon>Bacillati</taxon>
        <taxon>Bacillota</taxon>
        <taxon>Tissierellia</taxon>
        <taxon>Tissierellales</taxon>
        <taxon>Gottschalkiaceae</taxon>
        <taxon>Andreesenia</taxon>
    </lineage>
</organism>
<dbReference type="EMBL" id="MKIE01000001">
    <property type="protein sequence ID" value="OHW63449.1"/>
    <property type="molecule type" value="Genomic_DNA"/>
</dbReference>
<dbReference type="CDD" id="cd11645">
    <property type="entry name" value="Precorrin_2_C20_MT"/>
    <property type="match status" value="1"/>
</dbReference>
<dbReference type="InterPro" id="IPR012382">
    <property type="entry name" value="CobI/CbiL"/>
</dbReference>
<reference evidence="9 10" key="1">
    <citation type="submission" date="2016-09" db="EMBL/GenBank/DDBJ databases">
        <title>Genome sequence of Eubacterium angustum.</title>
        <authorList>
            <person name="Poehlein A."/>
            <person name="Daniel R."/>
        </authorList>
    </citation>
    <scope>NUCLEOTIDE SEQUENCE [LARGE SCALE GENOMIC DNA]</scope>
    <source>
        <strain evidence="9 10">DSM 1989</strain>
    </source>
</reference>
<dbReference type="Pfam" id="PF00590">
    <property type="entry name" value="TP_methylase"/>
    <property type="match status" value="1"/>
</dbReference>
<gene>
    <name evidence="9" type="primary">cbiL</name>
    <name evidence="9" type="ORF">EUAN_03130</name>
</gene>
<dbReference type="Proteomes" id="UP000180254">
    <property type="component" value="Unassembled WGS sequence"/>
</dbReference>
<accession>A0A1S1VCC5</accession>
<evidence type="ECO:0000313" key="9">
    <source>
        <dbReference type="EMBL" id="OHW63449.1"/>
    </source>
</evidence>
<dbReference type="AlphaFoldDB" id="A0A1S1VCC5"/>
<keyword evidence="5 9" id="KW-0808">Transferase</keyword>
<dbReference type="InterPro" id="IPR014776">
    <property type="entry name" value="4pyrrole_Mease_sub2"/>
</dbReference>
<dbReference type="SUPFAM" id="SSF53790">
    <property type="entry name" value="Tetrapyrrole methylase"/>
    <property type="match status" value="1"/>
</dbReference>
<sequence length="220" mass="24667">MRKFYGIGVGPGDPELVTVKGARLIREADCIFIPKSKGRNISKEIASDYIAGSRVVELDFPMGEDNSERYRKSAAVVDSSLSEGETGVFLTIGDPMTYSTYIYLLESLGDYKLEVETVPGISSFVTAASRLNMPLAKKGESIYVVDGEIDRKVLGKVDTVCVLKVNKRKQEILDALESEGFSFSYVRRIGQAEEQILEDREEIMRQDDYMSLLIGRRQRR</sequence>
<evidence type="ECO:0000256" key="6">
    <source>
        <dbReference type="ARBA" id="ARBA00022691"/>
    </source>
</evidence>
<dbReference type="OrthoDB" id="9804789at2"/>
<evidence type="ECO:0000313" key="10">
    <source>
        <dbReference type="Proteomes" id="UP000180254"/>
    </source>
</evidence>
<name>A0A1S1VCC5_9FIRM</name>
<evidence type="ECO:0000259" key="8">
    <source>
        <dbReference type="Pfam" id="PF00590"/>
    </source>
</evidence>
<dbReference type="PIRSF" id="PIRSF036427">
    <property type="entry name" value="Precrrn-2_mtase"/>
    <property type="match status" value="1"/>
</dbReference>
<keyword evidence="6" id="KW-0949">S-adenosyl-L-methionine</keyword>
<evidence type="ECO:0000256" key="5">
    <source>
        <dbReference type="ARBA" id="ARBA00022679"/>
    </source>
</evidence>
<dbReference type="EC" id="2.1.1.151" evidence="9"/>
<dbReference type="Gene3D" id="3.30.950.10">
    <property type="entry name" value="Methyltransferase, Cobalt-precorrin-4 Transmethylase, Domain 2"/>
    <property type="match status" value="1"/>
</dbReference>
<evidence type="ECO:0000256" key="1">
    <source>
        <dbReference type="ARBA" id="ARBA00004953"/>
    </source>
</evidence>
<dbReference type="GO" id="GO:0032259">
    <property type="term" value="P:methylation"/>
    <property type="evidence" value="ECO:0007669"/>
    <property type="project" value="UniProtKB-KW"/>
</dbReference>